<accession>A0A6J4QZB8</accession>
<name>A0A6J4QZB8_9ACTN</name>
<dbReference type="FunFam" id="2.40.30.30:FF:000003">
    <property type="entry name" value="Riboflavin biosynthesis protein"/>
    <property type="match status" value="1"/>
</dbReference>
<evidence type="ECO:0000256" key="7">
    <source>
        <dbReference type="ARBA" id="ARBA00022695"/>
    </source>
</evidence>
<evidence type="ECO:0000259" key="16">
    <source>
        <dbReference type="SMART" id="SM00904"/>
    </source>
</evidence>
<comment type="catalytic activity">
    <reaction evidence="14 15">
        <text>FMN + ATP + H(+) = FAD + diphosphate</text>
        <dbReference type="Rhea" id="RHEA:17237"/>
        <dbReference type="ChEBI" id="CHEBI:15378"/>
        <dbReference type="ChEBI" id="CHEBI:30616"/>
        <dbReference type="ChEBI" id="CHEBI:33019"/>
        <dbReference type="ChEBI" id="CHEBI:57692"/>
        <dbReference type="ChEBI" id="CHEBI:58210"/>
        <dbReference type="EC" id="2.7.7.2"/>
    </reaction>
</comment>
<dbReference type="InterPro" id="IPR023468">
    <property type="entry name" value="Riboflavin_kinase"/>
</dbReference>
<evidence type="ECO:0000256" key="1">
    <source>
        <dbReference type="ARBA" id="ARBA00002121"/>
    </source>
</evidence>
<dbReference type="PANTHER" id="PTHR22749">
    <property type="entry name" value="RIBOFLAVIN KINASE/FMN ADENYLYLTRANSFERASE"/>
    <property type="match status" value="1"/>
</dbReference>
<dbReference type="EMBL" id="CADCVI010000004">
    <property type="protein sequence ID" value="CAA9455307.1"/>
    <property type="molecule type" value="Genomic_DNA"/>
</dbReference>
<reference evidence="17" key="1">
    <citation type="submission" date="2020-02" db="EMBL/GenBank/DDBJ databases">
        <authorList>
            <person name="Meier V. D."/>
        </authorList>
    </citation>
    <scope>NUCLEOTIDE SEQUENCE</scope>
    <source>
        <strain evidence="17">AVDCRST_MAG25</strain>
    </source>
</reference>
<keyword evidence="12" id="KW-0511">Multifunctional enzyme</keyword>
<dbReference type="GO" id="GO:0009398">
    <property type="term" value="P:FMN biosynthetic process"/>
    <property type="evidence" value="ECO:0007669"/>
    <property type="project" value="UniProtKB-UniRule"/>
</dbReference>
<evidence type="ECO:0000256" key="15">
    <source>
        <dbReference type="PIRNR" id="PIRNR004491"/>
    </source>
</evidence>
<dbReference type="InterPro" id="IPR014729">
    <property type="entry name" value="Rossmann-like_a/b/a_fold"/>
</dbReference>
<dbReference type="GO" id="GO:0003919">
    <property type="term" value="F:FMN adenylyltransferase activity"/>
    <property type="evidence" value="ECO:0007669"/>
    <property type="project" value="UniProtKB-UniRule"/>
</dbReference>
<keyword evidence="4 15" id="KW-0285">Flavoprotein</keyword>
<evidence type="ECO:0000256" key="6">
    <source>
        <dbReference type="ARBA" id="ARBA00022679"/>
    </source>
</evidence>
<dbReference type="InterPro" id="IPR015865">
    <property type="entry name" value="Riboflavin_kinase_bac/euk"/>
</dbReference>
<dbReference type="GO" id="GO:0005524">
    <property type="term" value="F:ATP binding"/>
    <property type="evidence" value="ECO:0007669"/>
    <property type="project" value="UniProtKB-UniRule"/>
</dbReference>
<dbReference type="GO" id="GO:0008531">
    <property type="term" value="F:riboflavin kinase activity"/>
    <property type="evidence" value="ECO:0007669"/>
    <property type="project" value="UniProtKB-UniRule"/>
</dbReference>
<sequence>MRGVVVALGNFDGVHLGHQAVLRRAVEEARGLGLRMMAATFEPHPREVLWPGSGPKLLTTREVRRELLLRYGADEVREIRFDEALSKKSPDEFVRDVLVRGMGAAAVVVGENFRYGHRASGDFESLRRQMRELGGDAHAVSMLAFEEDVSSTRIRELVAGGEVRETARLLGRPYALRGEVVVGDRRGRQIGFPTANVLPDHRVVVPGTGVYAGCVTVGGTTYGACTNVGEAPTFERRERRVEAYLIGFDGDIYGEVVDVSFLEKLRGEKKFSGIEELKAQIGRDVEAARGVVGVV</sequence>
<keyword evidence="7 15" id="KW-0548">Nucleotidyltransferase</keyword>
<dbReference type="InterPro" id="IPR015864">
    <property type="entry name" value="FAD_synthase"/>
</dbReference>
<dbReference type="PANTHER" id="PTHR22749:SF6">
    <property type="entry name" value="RIBOFLAVIN KINASE"/>
    <property type="match status" value="1"/>
</dbReference>
<dbReference type="GO" id="GO:0009231">
    <property type="term" value="P:riboflavin biosynthetic process"/>
    <property type="evidence" value="ECO:0007669"/>
    <property type="project" value="InterPro"/>
</dbReference>
<organism evidence="17">
    <name type="scientific">uncultured Rubrobacteraceae bacterium</name>
    <dbReference type="NCBI Taxonomy" id="349277"/>
    <lineage>
        <taxon>Bacteria</taxon>
        <taxon>Bacillati</taxon>
        <taxon>Actinomycetota</taxon>
        <taxon>Rubrobacteria</taxon>
        <taxon>Rubrobacterales</taxon>
        <taxon>Rubrobacteraceae</taxon>
        <taxon>environmental samples</taxon>
    </lineage>
</organism>
<evidence type="ECO:0000256" key="8">
    <source>
        <dbReference type="ARBA" id="ARBA00022741"/>
    </source>
</evidence>
<dbReference type="InterPro" id="IPR002606">
    <property type="entry name" value="Riboflavin_kinase_bac"/>
</dbReference>
<evidence type="ECO:0000256" key="12">
    <source>
        <dbReference type="ARBA" id="ARBA00023268"/>
    </source>
</evidence>
<evidence type="ECO:0000256" key="11">
    <source>
        <dbReference type="ARBA" id="ARBA00022840"/>
    </source>
</evidence>
<dbReference type="Gene3D" id="3.40.50.620">
    <property type="entry name" value="HUPs"/>
    <property type="match status" value="1"/>
</dbReference>
<dbReference type="PIRSF" id="PIRSF004491">
    <property type="entry name" value="FAD_Synth"/>
    <property type="match status" value="1"/>
</dbReference>
<keyword evidence="6 15" id="KW-0808">Transferase</keyword>
<dbReference type="UniPathway" id="UPA00276">
    <property type="reaction ID" value="UER00406"/>
</dbReference>
<comment type="pathway">
    <text evidence="2 15">Cofactor biosynthesis; FAD biosynthesis; FAD from FMN: step 1/1.</text>
</comment>
<dbReference type="CDD" id="cd02064">
    <property type="entry name" value="FAD_synthetase_N"/>
    <property type="match status" value="1"/>
</dbReference>
<keyword evidence="11 15" id="KW-0067">ATP-binding</keyword>
<keyword evidence="9 15" id="KW-0418">Kinase</keyword>
<evidence type="ECO:0000256" key="4">
    <source>
        <dbReference type="ARBA" id="ARBA00022630"/>
    </source>
</evidence>
<dbReference type="Pfam" id="PF06574">
    <property type="entry name" value="FAD_syn"/>
    <property type="match status" value="1"/>
</dbReference>
<comment type="similarity">
    <text evidence="15">Belongs to the ribF family.</text>
</comment>
<dbReference type="EC" id="2.7.7.2" evidence="15"/>
<evidence type="ECO:0000256" key="10">
    <source>
        <dbReference type="ARBA" id="ARBA00022827"/>
    </source>
</evidence>
<evidence type="ECO:0000256" key="5">
    <source>
        <dbReference type="ARBA" id="ARBA00022643"/>
    </source>
</evidence>
<dbReference type="Gene3D" id="2.40.30.30">
    <property type="entry name" value="Riboflavin kinase-like"/>
    <property type="match status" value="1"/>
</dbReference>
<keyword evidence="5 15" id="KW-0288">FMN</keyword>
<protein>
    <recommendedName>
        <fullName evidence="15">Riboflavin biosynthesis protein</fullName>
    </recommendedName>
    <domain>
        <recommendedName>
            <fullName evidence="15">Riboflavin kinase</fullName>
            <ecNumber evidence="15">2.7.1.26</ecNumber>
        </recommendedName>
        <alternativeName>
            <fullName evidence="15">Flavokinase</fullName>
        </alternativeName>
    </domain>
    <domain>
        <recommendedName>
            <fullName evidence="15">FMN adenylyltransferase</fullName>
            <ecNumber evidence="15">2.7.7.2</ecNumber>
        </recommendedName>
        <alternativeName>
            <fullName evidence="15">FAD pyrophosphorylase</fullName>
        </alternativeName>
        <alternativeName>
            <fullName evidence="15">FAD synthase</fullName>
        </alternativeName>
    </domain>
</protein>
<dbReference type="EC" id="2.7.1.26" evidence="15"/>
<dbReference type="GO" id="GO:0006747">
    <property type="term" value="P:FAD biosynthetic process"/>
    <property type="evidence" value="ECO:0007669"/>
    <property type="project" value="UniProtKB-UniRule"/>
</dbReference>
<dbReference type="NCBIfam" id="TIGR00083">
    <property type="entry name" value="ribF"/>
    <property type="match status" value="1"/>
</dbReference>
<comment type="catalytic activity">
    <reaction evidence="13 15">
        <text>riboflavin + ATP = FMN + ADP + H(+)</text>
        <dbReference type="Rhea" id="RHEA:14357"/>
        <dbReference type="ChEBI" id="CHEBI:15378"/>
        <dbReference type="ChEBI" id="CHEBI:30616"/>
        <dbReference type="ChEBI" id="CHEBI:57986"/>
        <dbReference type="ChEBI" id="CHEBI:58210"/>
        <dbReference type="ChEBI" id="CHEBI:456216"/>
        <dbReference type="EC" id="2.7.1.26"/>
    </reaction>
</comment>
<dbReference type="Pfam" id="PF01687">
    <property type="entry name" value="Flavokinase"/>
    <property type="match status" value="1"/>
</dbReference>
<dbReference type="UniPathway" id="UPA00277">
    <property type="reaction ID" value="UER00407"/>
</dbReference>
<dbReference type="InterPro" id="IPR023465">
    <property type="entry name" value="Riboflavin_kinase_dom_sf"/>
</dbReference>
<feature type="domain" description="Riboflavin kinase" evidence="16">
    <location>
        <begin position="169"/>
        <end position="293"/>
    </location>
</feature>
<dbReference type="FunFam" id="3.40.50.620:FF:000021">
    <property type="entry name" value="Riboflavin biosynthesis protein"/>
    <property type="match status" value="1"/>
</dbReference>
<keyword evidence="10 15" id="KW-0274">FAD</keyword>
<dbReference type="AlphaFoldDB" id="A0A6J4QZB8"/>
<keyword evidence="8 15" id="KW-0547">Nucleotide-binding</keyword>
<evidence type="ECO:0000313" key="17">
    <source>
        <dbReference type="EMBL" id="CAA9455307.1"/>
    </source>
</evidence>
<evidence type="ECO:0000256" key="2">
    <source>
        <dbReference type="ARBA" id="ARBA00004726"/>
    </source>
</evidence>
<proteinExistence type="inferred from homology"/>
<comment type="pathway">
    <text evidence="3 15">Cofactor biosynthesis; FMN biosynthesis; FMN from riboflavin (ATP route): step 1/1.</text>
</comment>
<gene>
    <name evidence="17" type="ORF">AVDCRST_MAG25-46</name>
</gene>
<dbReference type="NCBIfam" id="NF004160">
    <property type="entry name" value="PRK05627.1-3"/>
    <property type="match status" value="1"/>
</dbReference>
<evidence type="ECO:0000256" key="3">
    <source>
        <dbReference type="ARBA" id="ARBA00005201"/>
    </source>
</evidence>
<comment type="function">
    <text evidence="1">Catalyzes the phosphorylation of riboflavin to FMN followed by the adenylation of FMN to FAD.</text>
</comment>
<evidence type="ECO:0000256" key="9">
    <source>
        <dbReference type="ARBA" id="ARBA00022777"/>
    </source>
</evidence>
<evidence type="ECO:0000256" key="13">
    <source>
        <dbReference type="ARBA" id="ARBA00047880"/>
    </source>
</evidence>
<dbReference type="SUPFAM" id="SSF82114">
    <property type="entry name" value="Riboflavin kinase-like"/>
    <property type="match status" value="1"/>
</dbReference>
<evidence type="ECO:0000256" key="14">
    <source>
        <dbReference type="ARBA" id="ARBA00049494"/>
    </source>
</evidence>
<dbReference type="SMART" id="SM00904">
    <property type="entry name" value="Flavokinase"/>
    <property type="match status" value="1"/>
</dbReference>
<dbReference type="SUPFAM" id="SSF52374">
    <property type="entry name" value="Nucleotidylyl transferase"/>
    <property type="match status" value="1"/>
</dbReference>